<protein>
    <recommendedName>
        <fullName evidence="4">DUF2141 domain-containing protein</fullName>
    </recommendedName>
</protein>
<reference evidence="2 3" key="1">
    <citation type="journal article" date="2022" name="Int. J. Syst. Evol. Microbiol.">
        <title>Prevotella herbatica sp. nov., a plant polysaccharide-decomposing anaerobic bacterium isolated from a methanogenic reactor.</title>
        <authorList>
            <person name="Uek A."/>
            <person name="Tonouchi A."/>
            <person name="Kaku N."/>
            <person name="Ueki K."/>
        </authorList>
    </citation>
    <scope>NUCLEOTIDE SEQUENCE [LARGE SCALE GENOMIC DNA]</scope>
    <source>
        <strain evidence="2 3">WR041</strain>
    </source>
</reference>
<gene>
    <name evidence="2" type="ORF">prwr041_07520</name>
</gene>
<dbReference type="Pfam" id="PF09912">
    <property type="entry name" value="DUF2141"/>
    <property type="match status" value="1"/>
</dbReference>
<evidence type="ECO:0008006" key="4">
    <source>
        <dbReference type="Google" id="ProtNLM"/>
    </source>
</evidence>
<evidence type="ECO:0000313" key="2">
    <source>
        <dbReference type="EMBL" id="BCS84859.1"/>
    </source>
</evidence>
<evidence type="ECO:0000313" key="3">
    <source>
        <dbReference type="Proteomes" id="UP001319045"/>
    </source>
</evidence>
<dbReference type="InterPro" id="IPR018673">
    <property type="entry name" value="DUF2141"/>
</dbReference>
<feature type="signal peptide" evidence="1">
    <location>
        <begin position="1"/>
        <end position="20"/>
    </location>
</feature>
<proteinExistence type="predicted"/>
<feature type="chain" id="PRO_5045234912" description="DUF2141 domain-containing protein" evidence="1">
    <location>
        <begin position="21"/>
        <end position="129"/>
    </location>
</feature>
<sequence length="129" mass="14475">MKRFILSVLVFVGVSCFTNAADLTISINGIRNNKGKVLIMIKSVGKDATFQKMKEITNDSCNFVFKDIENGTYKLSAFHDENGNYTIDKDEKGIPTEGFVLKTITVSNSDTSIHEDIKLKLFYPLTIKQ</sequence>
<dbReference type="EMBL" id="AP024484">
    <property type="protein sequence ID" value="BCS84859.1"/>
    <property type="molecule type" value="Genomic_DNA"/>
</dbReference>
<keyword evidence="1" id="KW-0732">Signal</keyword>
<dbReference type="PROSITE" id="PS51257">
    <property type="entry name" value="PROKAR_LIPOPROTEIN"/>
    <property type="match status" value="1"/>
</dbReference>
<keyword evidence="3" id="KW-1185">Reference proteome</keyword>
<name>A0ABM7NWM6_9BACT</name>
<accession>A0ABM7NWM6</accession>
<evidence type="ECO:0000256" key="1">
    <source>
        <dbReference type="SAM" id="SignalP"/>
    </source>
</evidence>
<dbReference type="Proteomes" id="UP001319045">
    <property type="component" value="Chromosome"/>
</dbReference>
<organism evidence="2 3">
    <name type="scientific">Prevotella herbatica</name>
    <dbReference type="NCBI Taxonomy" id="2801997"/>
    <lineage>
        <taxon>Bacteria</taxon>
        <taxon>Pseudomonadati</taxon>
        <taxon>Bacteroidota</taxon>
        <taxon>Bacteroidia</taxon>
        <taxon>Bacteroidales</taxon>
        <taxon>Prevotellaceae</taxon>
        <taxon>Prevotella</taxon>
    </lineage>
</organism>
<dbReference type="RefSeq" id="WP_207155045.1">
    <property type="nucleotide sequence ID" value="NZ_AP024484.1"/>
</dbReference>